<reference evidence="1" key="1">
    <citation type="submission" date="2018-05" db="EMBL/GenBank/DDBJ databases">
        <authorList>
            <person name="Lanie J.A."/>
            <person name="Ng W.-L."/>
            <person name="Kazmierczak K.M."/>
            <person name="Andrzejewski T.M."/>
            <person name="Davidsen T.M."/>
            <person name="Wayne K.J."/>
            <person name="Tettelin H."/>
            <person name="Glass J.I."/>
            <person name="Rusch D."/>
            <person name="Podicherti R."/>
            <person name="Tsui H.-C.T."/>
            <person name="Winkler M.E."/>
        </authorList>
    </citation>
    <scope>NUCLEOTIDE SEQUENCE</scope>
</reference>
<protein>
    <submittedName>
        <fullName evidence="1">Uncharacterized protein</fullName>
    </submittedName>
</protein>
<dbReference type="EMBL" id="UINC01091149">
    <property type="protein sequence ID" value="SVC43689.1"/>
    <property type="molecule type" value="Genomic_DNA"/>
</dbReference>
<evidence type="ECO:0000313" key="1">
    <source>
        <dbReference type="EMBL" id="SVC43689.1"/>
    </source>
</evidence>
<dbReference type="AlphaFoldDB" id="A0A382M458"/>
<organism evidence="1">
    <name type="scientific">marine metagenome</name>
    <dbReference type="NCBI Taxonomy" id="408172"/>
    <lineage>
        <taxon>unclassified sequences</taxon>
        <taxon>metagenomes</taxon>
        <taxon>ecological metagenomes</taxon>
    </lineage>
</organism>
<gene>
    <name evidence="1" type="ORF">METZ01_LOCUS296543</name>
</gene>
<accession>A0A382M458</accession>
<feature type="non-terminal residue" evidence="1">
    <location>
        <position position="43"/>
    </location>
</feature>
<name>A0A382M458_9ZZZZ</name>
<sequence length="43" mass="5037">MFFFVVVFIDLECTVVQPGSMFGCFFGLTPFFNHIRSDFMQSF</sequence>
<proteinExistence type="predicted"/>